<dbReference type="InterPro" id="IPR050833">
    <property type="entry name" value="Poly_Biosynth_Transport"/>
</dbReference>
<dbReference type="STRING" id="91360.SAMN05660330_02076"/>
<dbReference type="Proteomes" id="UP000199073">
    <property type="component" value="Unassembled WGS sequence"/>
</dbReference>
<dbReference type="PANTHER" id="PTHR30250:SF11">
    <property type="entry name" value="O-ANTIGEN TRANSPORTER-RELATED"/>
    <property type="match status" value="1"/>
</dbReference>
<keyword evidence="8" id="KW-1185">Reference proteome</keyword>
<gene>
    <name evidence="7" type="ORF">SAMN05660330_02076</name>
</gene>
<organism evidence="7 8">
    <name type="scientific">Desulforhopalus singaporensis</name>
    <dbReference type="NCBI Taxonomy" id="91360"/>
    <lineage>
        <taxon>Bacteria</taxon>
        <taxon>Pseudomonadati</taxon>
        <taxon>Thermodesulfobacteriota</taxon>
        <taxon>Desulfobulbia</taxon>
        <taxon>Desulfobulbales</taxon>
        <taxon>Desulfocapsaceae</taxon>
        <taxon>Desulforhopalus</taxon>
    </lineage>
</organism>
<dbReference type="PANTHER" id="PTHR30250">
    <property type="entry name" value="PST FAMILY PREDICTED COLANIC ACID TRANSPORTER"/>
    <property type="match status" value="1"/>
</dbReference>
<evidence type="ECO:0000256" key="5">
    <source>
        <dbReference type="ARBA" id="ARBA00023136"/>
    </source>
</evidence>
<proteinExistence type="predicted"/>
<evidence type="ECO:0000256" key="6">
    <source>
        <dbReference type="SAM" id="Phobius"/>
    </source>
</evidence>
<feature type="transmembrane region" description="Helical" evidence="6">
    <location>
        <begin position="205"/>
        <end position="224"/>
    </location>
</feature>
<sequence length="415" mass="46637">MRMILAHNLIVAWLAKILGFALSLYVARVLAPSEYGHYVFIVMVISLIPIAQLGALQGIVVELPKRLRCLTGTGKGLYSSYAVTSQLLQLVSIFVLFFLSDESVSALGLVALGVHLLLSKVHENCKVLMGAHLEFYGQIKIRWIDEIIRPLALGVSFYMYPGIDALFIGHAVVTVSLVTIIQVCFKDAIAWKIGRNFSADLKKIYSVGFFIFLVWGQDLLFRSIDRWFIKIFYTTEDLAIYGFVSALAIHIWGVGLAYLAPYAQLLYSTVANEEWPEVEKLIRKANRELYLLMGALCGAAIIVYPIVTTYIVGRYESSWPIFCILAIASFCLAANNMQIYYMSSTRQQFLMIRYQFGLVIGGCLFDLIASLHAAPIIVLAICTLICLLIYCFFLTRYVRRDLALRISNVKVEIPV</sequence>
<reference evidence="7 8" key="1">
    <citation type="submission" date="2016-10" db="EMBL/GenBank/DDBJ databases">
        <authorList>
            <person name="de Groot N.N."/>
        </authorList>
    </citation>
    <scope>NUCLEOTIDE SEQUENCE [LARGE SCALE GENOMIC DNA]</scope>
    <source>
        <strain evidence="7 8">DSM 12130</strain>
    </source>
</reference>
<evidence type="ECO:0000256" key="3">
    <source>
        <dbReference type="ARBA" id="ARBA00022692"/>
    </source>
</evidence>
<dbReference type="RefSeq" id="WP_092222511.1">
    <property type="nucleotide sequence ID" value="NZ_FNJI01000012.1"/>
</dbReference>
<feature type="transmembrane region" description="Helical" evidence="6">
    <location>
        <begin position="77"/>
        <end position="98"/>
    </location>
</feature>
<name>A0A1H0QQB9_9BACT</name>
<keyword evidence="2" id="KW-1003">Cell membrane</keyword>
<accession>A0A1H0QQB9</accession>
<evidence type="ECO:0000256" key="4">
    <source>
        <dbReference type="ARBA" id="ARBA00022989"/>
    </source>
</evidence>
<keyword evidence="4 6" id="KW-1133">Transmembrane helix</keyword>
<evidence type="ECO:0000313" key="7">
    <source>
        <dbReference type="EMBL" id="SDP19557.1"/>
    </source>
</evidence>
<keyword evidence="5 6" id="KW-0472">Membrane</keyword>
<feature type="transmembrane region" description="Helical" evidence="6">
    <location>
        <begin position="166"/>
        <end position="185"/>
    </location>
</feature>
<dbReference type="AlphaFoldDB" id="A0A1H0QQB9"/>
<feature type="transmembrane region" description="Helical" evidence="6">
    <location>
        <begin position="239"/>
        <end position="259"/>
    </location>
</feature>
<keyword evidence="3 6" id="KW-0812">Transmembrane</keyword>
<dbReference type="GO" id="GO:0005886">
    <property type="term" value="C:plasma membrane"/>
    <property type="evidence" value="ECO:0007669"/>
    <property type="project" value="UniProtKB-SubCell"/>
</dbReference>
<protein>
    <submittedName>
        <fullName evidence="7">Membrane protein involved in the export of O-antigen and teichoic acid</fullName>
    </submittedName>
</protein>
<feature type="transmembrane region" description="Helical" evidence="6">
    <location>
        <begin position="289"/>
        <end position="312"/>
    </location>
</feature>
<feature type="transmembrane region" description="Helical" evidence="6">
    <location>
        <begin position="318"/>
        <end position="337"/>
    </location>
</feature>
<comment type="subcellular location">
    <subcellularLocation>
        <location evidence="1">Cell membrane</location>
        <topology evidence="1">Multi-pass membrane protein</topology>
    </subcellularLocation>
</comment>
<dbReference type="OrthoDB" id="385011at2"/>
<evidence type="ECO:0000256" key="2">
    <source>
        <dbReference type="ARBA" id="ARBA00022475"/>
    </source>
</evidence>
<feature type="transmembrane region" description="Helical" evidence="6">
    <location>
        <begin position="35"/>
        <end position="56"/>
    </location>
</feature>
<feature type="transmembrane region" description="Helical" evidence="6">
    <location>
        <begin position="349"/>
        <end position="368"/>
    </location>
</feature>
<feature type="transmembrane region" description="Helical" evidence="6">
    <location>
        <begin position="374"/>
        <end position="395"/>
    </location>
</feature>
<evidence type="ECO:0000256" key="1">
    <source>
        <dbReference type="ARBA" id="ARBA00004651"/>
    </source>
</evidence>
<evidence type="ECO:0000313" key="8">
    <source>
        <dbReference type="Proteomes" id="UP000199073"/>
    </source>
</evidence>
<dbReference type="EMBL" id="FNJI01000012">
    <property type="protein sequence ID" value="SDP19557.1"/>
    <property type="molecule type" value="Genomic_DNA"/>
</dbReference>